<dbReference type="EMBL" id="CAJVPK010000072">
    <property type="protein sequence ID" value="CAG8442903.1"/>
    <property type="molecule type" value="Genomic_DNA"/>
</dbReference>
<evidence type="ECO:0000313" key="2">
    <source>
        <dbReference type="Proteomes" id="UP000789706"/>
    </source>
</evidence>
<evidence type="ECO:0000313" key="1">
    <source>
        <dbReference type="EMBL" id="CAG8442903.1"/>
    </source>
</evidence>
<proteinExistence type="predicted"/>
<reference evidence="1" key="1">
    <citation type="submission" date="2021-06" db="EMBL/GenBank/DDBJ databases">
        <authorList>
            <person name="Kallberg Y."/>
            <person name="Tangrot J."/>
            <person name="Rosling A."/>
        </authorList>
    </citation>
    <scope>NUCLEOTIDE SEQUENCE</scope>
    <source>
        <strain evidence="1">AZ414A</strain>
    </source>
</reference>
<name>A0A9N8V980_9GLOM</name>
<protein>
    <submittedName>
        <fullName evidence="1">12010_t:CDS:1</fullName>
    </submittedName>
</protein>
<sequence length="183" mass="20789">MALQWYGQNACLRVNEDSITIGDTIDSQADLTAVQVTVSSAQGRLLYNIEYKPSECNEYQQYQHSRENSSVLKTSTPHVGAAASAVAAKFNYHNENINRSRTHSRQGSSFSDTITTTSSNDKIISSDQRISSDSLWDDWIVKFLHKDDDLAIEDASMEDWTKKKQIKNTLIYKTSKNFNIEFY</sequence>
<dbReference type="OrthoDB" id="2407269at2759"/>
<dbReference type="Proteomes" id="UP000789706">
    <property type="component" value="Unassembled WGS sequence"/>
</dbReference>
<dbReference type="AlphaFoldDB" id="A0A9N8V980"/>
<keyword evidence="2" id="KW-1185">Reference proteome</keyword>
<organism evidence="1 2">
    <name type="scientific">Diversispora eburnea</name>
    <dbReference type="NCBI Taxonomy" id="1213867"/>
    <lineage>
        <taxon>Eukaryota</taxon>
        <taxon>Fungi</taxon>
        <taxon>Fungi incertae sedis</taxon>
        <taxon>Mucoromycota</taxon>
        <taxon>Glomeromycotina</taxon>
        <taxon>Glomeromycetes</taxon>
        <taxon>Diversisporales</taxon>
        <taxon>Diversisporaceae</taxon>
        <taxon>Diversispora</taxon>
    </lineage>
</organism>
<gene>
    <name evidence="1" type="ORF">DEBURN_LOCUS1583</name>
</gene>
<comment type="caution">
    <text evidence="1">The sequence shown here is derived from an EMBL/GenBank/DDBJ whole genome shotgun (WGS) entry which is preliminary data.</text>
</comment>
<accession>A0A9N8V980</accession>